<evidence type="ECO:0000259" key="1">
    <source>
        <dbReference type="Pfam" id="PF03016"/>
    </source>
</evidence>
<protein>
    <recommendedName>
        <fullName evidence="1">Exostosin GT47 domain-containing protein</fullName>
    </recommendedName>
</protein>
<organism evidence="2 3">
    <name type="scientific">Cytophaga hutchinsonii (strain ATCC 33406 / DSM 1761 / CIP 103989 / NBRC 15051 / NCIMB 9469 / D465)</name>
    <dbReference type="NCBI Taxonomy" id="269798"/>
    <lineage>
        <taxon>Bacteria</taxon>
        <taxon>Pseudomonadati</taxon>
        <taxon>Bacteroidota</taxon>
        <taxon>Cytophagia</taxon>
        <taxon>Cytophagales</taxon>
        <taxon>Cytophagaceae</taxon>
        <taxon>Cytophaga</taxon>
    </lineage>
</organism>
<dbReference type="Pfam" id="PF03016">
    <property type="entry name" value="Exostosin_GT47"/>
    <property type="match status" value="1"/>
</dbReference>
<dbReference type="EMBL" id="CP000383">
    <property type="protein sequence ID" value="ABG58180.1"/>
    <property type="molecule type" value="Genomic_DNA"/>
</dbReference>
<keyword evidence="3" id="KW-1185">Reference proteome</keyword>
<dbReference type="KEGG" id="chu:CHU_0899"/>
<evidence type="ECO:0000313" key="2">
    <source>
        <dbReference type="EMBL" id="ABG58180.1"/>
    </source>
</evidence>
<reference evidence="2 3" key="1">
    <citation type="journal article" date="2007" name="Appl. Environ. Microbiol.">
        <title>Genome sequence of the cellulolytic gliding bacterium Cytophaga hutchinsonii.</title>
        <authorList>
            <person name="Xie G."/>
            <person name="Bruce D.C."/>
            <person name="Challacombe J.F."/>
            <person name="Chertkov O."/>
            <person name="Detter J.C."/>
            <person name="Gilna P."/>
            <person name="Han C.S."/>
            <person name="Lucas S."/>
            <person name="Misra M."/>
            <person name="Myers G.L."/>
            <person name="Richardson P."/>
            <person name="Tapia R."/>
            <person name="Thayer N."/>
            <person name="Thompson L.S."/>
            <person name="Brettin T.S."/>
            <person name="Henrissat B."/>
            <person name="Wilson D.B."/>
            <person name="McBride M.J."/>
        </authorList>
    </citation>
    <scope>NUCLEOTIDE SEQUENCE [LARGE SCALE GENOMIC DNA]</scope>
    <source>
        <strain evidence="3">ATCC 33406 / DSM 1761 / CIP 103989 / NBRC 15051 / NCIMB 9469 / D465</strain>
    </source>
</reference>
<dbReference type="InterPro" id="IPR004263">
    <property type="entry name" value="Exostosin"/>
</dbReference>
<dbReference type="OrthoDB" id="1416011at2"/>
<sequence>MKKILLVQPAELKDFERNELPRISGLINKVPSFNNFELTTNINDAELVIILESASFKTWKDIPSYQNLVNFYLKKNIPLYSINYEDCPPGFLPGFYTSLEKHKFNPEIHRSWPHLSLPNDKIEAVNHSTIQNKKLLFTFSGSCSHPFRIKLFNAYRNESSEYKVAEIKRWYNHSDFEKETYLEDILSSYFVLCPRGIASYSHRIIETMALGSVPVIIADEWVPFSIEEDNYYVRIAESDVENIYAILKAKQTDYENLRNNVSDVYKKYFESHIRYSVLLNHMVDFADQRPYPANIESFTKRWYSKAFRKQNNWLLSQRIFSKIKGLLGAK</sequence>
<name>A0A6N4SPI1_CYTH3</name>
<dbReference type="RefSeq" id="WP_011584295.1">
    <property type="nucleotide sequence ID" value="NC_008255.1"/>
</dbReference>
<feature type="domain" description="Exostosin GT47" evidence="1">
    <location>
        <begin position="111"/>
        <end position="249"/>
    </location>
</feature>
<proteinExistence type="predicted"/>
<accession>A0A6N4SPI1</accession>
<gene>
    <name evidence="2" type="ordered locus">CHU_0899</name>
</gene>
<evidence type="ECO:0000313" key="3">
    <source>
        <dbReference type="Proteomes" id="UP000001822"/>
    </source>
</evidence>
<dbReference type="AlphaFoldDB" id="A0A6N4SPI1"/>
<dbReference type="InterPro" id="IPR040911">
    <property type="entry name" value="Exostosin_GT47"/>
</dbReference>
<dbReference type="Proteomes" id="UP000001822">
    <property type="component" value="Chromosome"/>
</dbReference>
<dbReference type="GO" id="GO:0016757">
    <property type="term" value="F:glycosyltransferase activity"/>
    <property type="evidence" value="ECO:0007669"/>
    <property type="project" value="InterPro"/>
</dbReference>
<dbReference type="PANTHER" id="PTHR11062">
    <property type="entry name" value="EXOSTOSIN HEPARAN SULFATE GLYCOSYLTRANSFERASE -RELATED"/>
    <property type="match status" value="1"/>
</dbReference>